<organism evidence="3 4">
    <name type="scientific">Streptacidiphilus jiangxiensis</name>
    <dbReference type="NCBI Taxonomy" id="235985"/>
    <lineage>
        <taxon>Bacteria</taxon>
        <taxon>Bacillati</taxon>
        <taxon>Actinomycetota</taxon>
        <taxon>Actinomycetes</taxon>
        <taxon>Kitasatosporales</taxon>
        <taxon>Streptomycetaceae</taxon>
        <taxon>Streptacidiphilus</taxon>
    </lineage>
</organism>
<name>A0A1H7FAS7_STRJI</name>
<feature type="domain" description="MDMPI C-terminal" evidence="1">
    <location>
        <begin position="183"/>
        <end position="286"/>
    </location>
</feature>
<dbReference type="Gene3D" id="1.20.120.450">
    <property type="entry name" value="dinb family like domain"/>
    <property type="match status" value="1"/>
</dbReference>
<dbReference type="GO" id="GO:0046872">
    <property type="term" value="F:metal ion binding"/>
    <property type="evidence" value="ECO:0007669"/>
    <property type="project" value="InterPro"/>
</dbReference>
<evidence type="ECO:0000313" key="4">
    <source>
        <dbReference type="Proteomes" id="UP000183015"/>
    </source>
</evidence>
<dbReference type="OrthoDB" id="3671213at2"/>
<keyword evidence="4" id="KW-1185">Reference proteome</keyword>
<dbReference type="STRING" id="235985.SAMN05414137_101171"/>
<dbReference type="EMBL" id="FOAZ01000001">
    <property type="protein sequence ID" value="SEK23078.1"/>
    <property type="molecule type" value="Genomic_DNA"/>
</dbReference>
<dbReference type="InterPro" id="IPR024344">
    <property type="entry name" value="MDMPI_metal-binding"/>
</dbReference>
<dbReference type="InterPro" id="IPR010872">
    <property type="entry name" value="MDMPI_C-term_domain"/>
</dbReference>
<dbReference type="eggNOG" id="COG3550">
    <property type="taxonomic scope" value="Bacteria"/>
</dbReference>
<dbReference type="PANTHER" id="PTHR40758">
    <property type="entry name" value="CONSERVED PROTEIN"/>
    <property type="match status" value="1"/>
</dbReference>
<feature type="domain" description="Mycothiol-dependent maleylpyruvate isomerase metal-binding" evidence="2">
    <location>
        <begin position="48"/>
        <end position="169"/>
    </location>
</feature>
<accession>A0A1H7FAS7</accession>
<dbReference type="Pfam" id="PF11716">
    <property type="entry name" value="MDMPI_N"/>
    <property type="match status" value="1"/>
</dbReference>
<dbReference type="InterPro" id="IPR034660">
    <property type="entry name" value="DinB/YfiT-like"/>
</dbReference>
<dbReference type="Pfam" id="PF07398">
    <property type="entry name" value="MDMPI_C"/>
    <property type="match status" value="1"/>
</dbReference>
<dbReference type="RefSeq" id="WP_042442071.1">
    <property type="nucleotide sequence ID" value="NZ_BBPN01000002.1"/>
</dbReference>
<evidence type="ECO:0000259" key="1">
    <source>
        <dbReference type="Pfam" id="PF07398"/>
    </source>
</evidence>
<protein>
    <submittedName>
        <fullName evidence="3">TIGR03083 family protein</fullName>
    </submittedName>
</protein>
<dbReference type="InterPro" id="IPR017517">
    <property type="entry name" value="Maleyloyr_isom"/>
</dbReference>
<dbReference type="Proteomes" id="UP000183015">
    <property type="component" value="Unassembled WGS sequence"/>
</dbReference>
<gene>
    <name evidence="3" type="ORF">SAMN05414137_101171</name>
</gene>
<evidence type="ECO:0000259" key="2">
    <source>
        <dbReference type="Pfam" id="PF11716"/>
    </source>
</evidence>
<dbReference type="PANTHER" id="PTHR40758:SF1">
    <property type="entry name" value="CONSERVED PROTEIN"/>
    <property type="match status" value="1"/>
</dbReference>
<sequence>MQMIPTFEQLLRRVEERSAAFRSAVVGVADVTADDHADGNAVPSGPVRLDTKVPSCPEWTLGDLVVHLGEVHGFWAATVAAGPAATAPSDVAFTEPAVGPQADGTEGMNPQSLAAWSLAATEELLAALRAAGPEGGSWTWWGASDAPRTAEAVARHQVAEALVHTYDAQLAGGREQSLPVPEALDAVDEFLHVGCGAVGPWPHEPATLVLRAAEGPAWQLELTAEGARTHRLPSALPAPGSDVAALTAPGVAALTAHGTASDLVLALYGRIPPERLELTGDREVLTRLLLWQPSE</sequence>
<dbReference type="GO" id="GO:0005886">
    <property type="term" value="C:plasma membrane"/>
    <property type="evidence" value="ECO:0007669"/>
    <property type="project" value="TreeGrafter"/>
</dbReference>
<reference evidence="4" key="1">
    <citation type="submission" date="2016-10" db="EMBL/GenBank/DDBJ databases">
        <authorList>
            <person name="Varghese N."/>
        </authorList>
    </citation>
    <scope>NUCLEOTIDE SEQUENCE [LARGE SCALE GENOMIC DNA]</scope>
    <source>
        <strain evidence="4">DSM 45096 / BCRC 16803 / CGMCC 4.1857 / CIP 109030 / JCM 12277 / KCTC 19219 / NBRC 100920 / 33214</strain>
    </source>
</reference>
<dbReference type="AlphaFoldDB" id="A0A1H7FAS7"/>
<proteinExistence type="predicted"/>
<dbReference type="NCBIfam" id="TIGR03083">
    <property type="entry name" value="maleylpyruvate isomerase family mycothiol-dependent enzyme"/>
    <property type="match status" value="1"/>
</dbReference>
<evidence type="ECO:0000313" key="3">
    <source>
        <dbReference type="EMBL" id="SEK23078.1"/>
    </source>
</evidence>
<dbReference type="SUPFAM" id="SSF109854">
    <property type="entry name" value="DinB/YfiT-like putative metalloenzymes"/>
    <property type="match status" value="1"/>
</dbReference>